<gene>
    <name evidence="11" type="ORF">H920_04283</name>
</gene>
<proteinExistence type="predicted"/>
<dbReference type="Gene3D" id="2.60.40.10">
    <property type="entry name" value="Immunoglobulins"/>
    <property type="match status" value="1"/>
</dbReference>
<evidence type="ECO:0000256" key="8">
    <source>
        <dbReference type="SAM" id="MobiDB-lite"/>
    </source>
</evidence>
<accession>A0A091DTB2</accession>
<name>A0A091DTB2_FUKDA</name>
<keyword evidence="6 9" id="KW-0472">Membrane</keyword>
<dbReference type="InterPro" id="IPR032073">
    <property type="entry name" value="FNDC5_C"/>
</dbReference>
<keyword evidence="4 9" id="KW-0812">Transmembrane</keyword>
<evidence type="ECO:0000259" key="10">
    <source>
        <dbReference type="PROSITE" id="PS50853"/>
    </source>
</evidence>
<dbReference type="CDD" id="cd00063">
    <property type="entry name" value="FN3"/>
    <property type="match status" value="1"/>
</dbReference>
<dbReference type="SMART" id="SM00060">
    <property type="entry name" value="FN3"/>
    <property type="match status" value="1"/>
</dbReference>
<protein>
    <submittedName>
        <fullName evidence="11">Fibronectin type III domain-containing protein 5</fullName>
    </submittedName>
</protein>
<dbReference type="EMBL" id="KN121985">
    <property type="protein sequence ID" value="KFO34317.1"/>
    <property type="molecule type" value="Genomic_DNA"/>
</dbReference>
<dbReference type="FunFam" id="2.60.40.10:FF:000117">
    <property type="entry name" value="Fibronectin type III domain containing 5"/>
    <property type="match status" value="1"/>
</dbReference>
<dbReference type="PANTHER" id="PTHR14470">
    <property type="entry name" value="FIBRONECTIN TYPE III DOMAIN-CONTAINING PROTEIN"/>
    <property type="match status" value="1"/>
</dbReference>
<dbReference type="PROSITE" id="PS50853">
    <property type="entry name" value="FN3"/>
    <property type="match status" value="1"/>
</dbReference>
<dbReference type="PANTHER" id="PTHR14470:SF1">
    <property type="entry name" value="FIBRONECTIN TYPE III DOMAIN-CONTAINING PROTEIN 5"/>
    <property type="match status" value="1"/>
</dbReference>
<keyword evidence="12" id="KW-1185">Reference proteome</keyword>
<dbReference type="SUPFAM" id="SSF49265">
    <property type="entry name" value="Fibronectin type III"/>
    <property type="match status" value="1"/>
</dbReference>
<evidence type="ECO:0000256" key="5">
    <source>
        <dbReference type="ARBA" id="ARBA00022989"/>
    </source>
</evidence>
<keyword evidence="5 9" id="KW-1133">Transmembrane helix</keyword>
<reference evidence="11 12" key="1">
    <citation type="submission" date="2013-11" db="EMBL/GenBank/DDBJ databases">
        <title>The Damaraland mole rat (Fukomys damarensis) genome and evolution of African mole rats.</title>
        <authorList>
            <person name="Gladyshev V.N."/>
            <person name="Fang X."/>
        </authorList>
    </citation>
    <scope>NUCLEOTIDE SEQUENCE [LARGE SCALE GENOMIC DNA]</scope>
    <source>
        <tissue evidence="11">Liver</tissue>
    </source>
</reference>
<evidence type="ECO:0000256" key="4">
    <source>
        <dbReference type="ARBA" id="ARBA00022692"/>
    </source>
</evidence>
<dbReference type="InterPro" id="IPR052120">
    <property type="entry name" value="FNDC_type_III_4/5"/>
</dbReference>
<evidence type="ECO:0000256" key="6">
    <source>
        <dbReference type="ARBA" id="ARBA00023136"/>
    </source>
</evidence>
<evidence type="ECO:0000256" key="2">
    <source>
        <dbReference type="ARBA" id="ARBA00004613"/>
    </source>
</evidence>
<evidence type="ECO:0000256" key="7">
    <source>
        <dbReference type="ARBA" id="ARBA00023180"/>
    </source>
</evidence>
<dbReference type="GO" id="GO:0005576">
    <property type="term" value="C:extracellular region"/>
    <property type="evidence" value="ECO:0007669"/>
    <property type="project" value="UniProtKB-SubCell"/>
</dbReference>
<feature type="domain" description="Fibronectin type-III" evidence="10">
    <location>
        <begin position="26"/>
        <end position="117"/>
    </location>
</feature>
<evidence type="ECO:0000256" key="9">
    <source>
        <dbReference type="SAM" id="Phobius"/>
    </source>
</evidence>
<dbReference type="InterPro" id="IPR003961">
    <property type="entry name" value="FN3_dom"/>
</dbReference>
<comment type="subcellular location">
    <subcellularLocation>
        <location evidence="1">Membrane</location>
        <topology evidence="1">Single-pass membrane protein</topology>
    </subcellularLocation>
    <subcellularLocation>
        <location evidence="2">Secreted</location>
    </subcellularLocation>
</comment>
<dbReference type="Proteomes" id="UP000028990">
    <property type="component" value="Unassembled WGS sequence"/>
</dbReference>
<dbReference type="Pfam" id="PF00041">
    <property type="entry name" value="fn3"/>
    <property type="match status" value="1"/>
</dbReference>
<evidence type="ECO:0000256" key="3">
    <source>
        <dbReference type="ARBA" id="ARBA00022525"/>
    </source>
</evidence>
<keyword evidence="3" id="KW-0964">Secreted</keyword>
<feature type="compositionally biased region" description="Basic and acidic residues" evidence="8">
    <location>
        <begin position="153"/>
        <end position="163"/>
    </location>
</feature>
<dbReference type="InterPro" id="IPR013783">
    <property type="entry name" value="Ig-like_fold"/>
</dbReference>
<organism evidence="11 12">
    <name type="scientific">Fukomys damarensis</name>
    <name type="common">Damaraland mole rat</name>
    <name type="synonym">Cryptomys damarensis</name>
    <dbReference type="NCBI Taxonomy" id="885580"/>
    <lineage>
        <taxon>Eukaryota</taxon>
        <taxon>Metazoa</taxon>
        <taxon>Chordata</taxon>
        <taxon>Craniata</taxon>
        <taxon>Vertebrata</taxon>
        <taxon>Euteleostomi</taxon>
        <taxon>Mammalia</taxon>
        <taxon>Eutheria</taxon>
        <taxon>Euarchontoglires</taxon>
        <taxon>Glires</taxon>
        <taxon>Rodentia</taxon>
        <taxon>Hystricomorpha</taxon>
        <taxon>Bathyergidae</taxon>
        <taxon>Fukomys</taxon>
    </lineage>
</organism>
<evidence type="ECO:0000256" key="1">
    <source>
        <dbReference type="ARBA" id="ARBA00004167"/>
    </source>
</evidence>
<evidence type="ECO:0000313" key="11">
    <source>
        <dbReference type="EMBL" id="KFO34317.1"/>
    </source>
</evidence>
<evidence type="ECO:0000313" key="12">
    <source>
        <dbReference type="Proteomes" id="UP000028990"/>
    </source>
</evidence>
<keyword evidence="7" id="KW-0325">Glycoprotein</keyword>
<sequence>MRQLGGLTTEDAQALVPACPTDSPSAPVNVTVRHLKANSAVVSWDVLEDEVVIGFAISQQKKDVRMLRFIQEVNTTTRSCALWDLEEDTEYIVHVQAISIQGQSPANEVTMKEMGRNQQLRTGEVLIIVVVLFMWAGVIALFCRQYDIIKDNEPNNNKEKTKSASETSTPEHQGGGLLRSKFPNKLSVNIIEA</sequence>
<dbReference type="GO" id="GO:0090336">
    <property type="term" value="P:positive regulation of brown fat cell differentiation"/>
    <property type="evidence" value="ECO:0007669"/>
    <property type="project" value="TreeGrafter"/>
</dbReference>
<dbReference type="GO" id="GO:0005886">
    <property type="term" value="C:plasma membrane"/>
    <property type="evidence" value="ECO:0007669"/>
    <property type="project" value="TreeGrafter"/>
</dbReference>
<feature type="transmembrane region" description="Helical" evidence="9">
    <location>
        <begin position="122"/>
        <end position="142"/>
    </location>
</feature>
<feature type="region of interest" description="Disordered" evidence="8">
    <location>
        <begin position="153"/>
        <end position="180"/>
    </location>
</feature>
<dbReference type="AlphaFoldDB" id="A0A091DTB2"/>
<dbReference type="Pfam" id="PF16066">
    <property type="entry name" value="DUF4808"/>
    <property type="match status" value="1"/>
</dbReference>
<dbReference type="InterPro" id="IPR036116">
    <property type="entry name" value="FN3_sf"/>
</dbReference>
<dbReference type="STRING" id="885580.ENSFDAP00000006932"/>